<feature type="region of interest" description="Disordered" evidence="1">
    <location>
        <begin position="156"/>
        <end position="198"/>
    </location>
</feature>
<feature type="compositionally biased region" description="Polar residues" evidence="1">
    <location>
        <begin position="1145"/>
        <end position="1155"/>
    </location>
</feature>
<evidence type="ECO:0000313" key="2">
    <source>
        <dbReference type="EMBL" id="KVI06235.1"/>
    </source>
</evidence>
<comment type="caution">
    <text evidence="2">The sequence shown here is derived from an EMBL/GenBank/DDBJ whole genome shotgun (WGS) entry which is preliminary data.</text>
</comment>
<dbReference type="Gramene" id="KVI06235">
    <property type="protein sequence ID" value="KVI06235"/>
    <property type="gene ID" value="Ccrd_015412"/>
</dbReference>
<sequence>MATSGDGMAPYQGGGLGGKFRKRPIRRSAQGTPYDRPPTALRNNSPSLFAKLVDPASRLIYAGADRLFGVFRKRLPSIAARRPPDTVSCDLRAALVGWVIANPLFAQISTGVSEPSTDKGRNLSTISAAPQISELENMLKQKTFTRSEIERLTALLHSRTTESPSDDDEGDGSKRPSTTSQLLRLEASTSGPLNKHVEDRENFHASILTPRANSRAFEEDVASPAELAKAYMGTRPAKVSPLTLRLGSQAPRQESMSLNNTIVFPRTPITSLAPRTAGSSKGLENGLTTPRSRGRSAIYNMARTPYYRGTSTFNQKGMKSDYGHGVASPSLALSQPAMEHDGPSGSSKTALKRRSSVLDDIGSGGPVRRIRQKANLLLQGSSLAKHKSQFDSSALQQPGAASQKLILRNEPEPKVSKTVEENGETSKRILGYASVPTKSSQMASKILEQLERLSPKEKPSGSRLAGTNEKSPTKQTSNMIHGQALGSLEKVDSPKFLPSPPVNQKSESQNHTWLPEARASTSQSKDKVEENGPRKFAVPRNVLSSMNGSSTIVVRDNAPIATNTDSILKLPAEPPQKKRSFQMSAHEDSFEVDEDNHSNGHAFVPLGENKKLVTSVVAKKDVSADAPAQVNQTPALPEVTKTSGPEVGKIPAMPVLKKTDDAISPPKTDLGRPGGSVVNEQKMGFNFPTSPPSSSNTQSAVFSQSTSILDSAAAPKEPTVLPTFGTSTKNAENMPSFFFSADEPSGFKTNASPDAKPPGLTSLFNSVTKNDLVQVPASNKDDNGSSQKSVFMFGKSESLSSASPTTTSASGIFSFEGPAKNSSIANGTATSSPSIFASSSPFTASGTNTNKPFSSSSSHVLSLSSTTTTSASTIAFSTPQPAPKFGFGSATSTTSALAAPTKDKEPKSSISSSPFPSPSFATASTGNAFGFSSPAATATTDNHSQGSLFKGTSGSQTSTAVTKVAPFQFGSSSTSPASGTTAMPSSSSSSSGSSLFGSSAPAFSSAPSFGLSSAAAASASTEIKSGSSTSSSTNIFGSSFSSTPSFGPSSAVASSDTKFGSAWQPPKSSAFGSSFGSPSTGFSFGASSASSSPIVFGSTSNAGASTGSSMFSFTASGGTNSSFLAPSPGQSVFGSSTPVFGAATASPNNNDQMSMEDSMAEDSTTQTPTPSIPTFGQAPASTPGFMFGSATPTQSTVPFQFGGQTKQQLSQNPFQASGGQTDQQPSQNPFQASGSVEFNAGGSFSLGSGGGDKSGRRILRVKSKNRRK</sequence>
<accession>A0A103YBV5</accession>
<feature type="compositionally biased region" description="Low complexity" evidence="1">
    <location>
        <begin position="1163"/>
        <end position="1174"/>
    </location>
</feature>
<reference evidence="2 3" key="1">
    <citation type="journal article" date="2016" name="Sci. Rep.">
        <title>The genome sequence of the outbreeding globe artichoke constructed de novo incorporating a phase-aware low-pass sequencing strategy of F1 progeny.</title>
        <authorList>
            <person name="Scaglione D."/>
            <person name="Reyes-Chin-Wo S."/>
            <person name="Acquadro A."/>
            <person name="Froenicke L."/>
            <person name="Portis E."/>
            <person name="Beitel C."/>
            <person name="Tirone M."/>
            <person name="Mauro R."/>
            <person name="Lo Monaco A."/>
            <person name="Mauromicale G."/>
            <person name="Faccioli P."/>
            <person name="Cattivelli L."/>
            <person name="Rieseberg L."/>
            <person name="Michelmore R."/>
            <person name="Lanteri S."/>
        </authorList>
    </citation>
    <scope>NUCLEOTIDE SEQUENCE [LARGE SCALE GENOMIC DNA]</scope>
    <source>
        <strain evidence="2">2C</strain>
    </source>
</reference>
<evidence type="ECO:0000313" key="3">
    <source>
        <dbReference type="Proteomes" id="UP000243975"/>
    </source>
</evidence>
<proteinExistence type="predicted"/>
<feature type="region of interest" description="Disordered" evidence="1">
    <location>
        <begin position="936"/>
        <end position="955"/>
    </location>
</feature>
<organism evidence="2 3">
    <name type="scientific">Cynara cardunculus var. scolymus</name>
    <name type="common">Globe artichoke</name>
    <name type="synonym">Cynara scolymus</name>
    <dbReference type="NCBI Taxonomy" id="59895"/>
    <lineage>
        <taxon>Eukaryota</taxon>
        <taxon>Viridiplantae</taxon>
        <taxon>Streptophyta</taxon>
        <taxon>Embryophyta</taxon>
        <taxon>Tracheophyta</taxon>
        <taxon>Spermatophyta</taxon>
        <taxon>Magnoliopsida</taxon>
        <taxon>eudicotyledons</taxon>
        <taxon>Gunneridae</taxon>
        <taxon>Pentapetalae</taxon>
        <taxon>asterids</taxon>
        <taxon>campanulids</taxon>
        <taxon>Asterales</taxon>
        <taxon>Asteraceae</taxon>
        <taxon>Carduoideae</taxon>
        <taxon>Cardueae</taxon>
        <taxon>Carduinae</taxon>
        <taxon>Cynara</taxon>
    </lineage>
</organism>
<dbReference type="AlphaFoldDB" id="A0A103YBV5"/>
<dbReference type="GO" id="GO:0016973">
    <property type="term" value="P:poly(A)+ mRNA export from nucleus"/>
    <property type="evidence" value="ECO:0007669"/>
    <property type="project" value="TreeGrafter"/>
</dbReference>
<feature type="region of interest" description="Disordered" evidence="1">
    <location>
        <begin position="896"/>
        <end position="916"/>
    </location>
</feature>
<dbReference type="STRING" id="59895.A0A103YBV5"/>
<gene>
    <name evidence="2" type="ORF">Ccrd_015412</name>
</gene>
<dbReference type="OMA" id="ESCPNDH"/>
<feature type="region of interest" description="Disordered" evidence="1">
    <location>
        <begin position="1"/>
        <end position="42"/>
    </location>
</feature>
<dbReference type="PANTHER" id="PTHR33416:SF20">
    <property type="entry name" value="NUCLEAR PORE COMPLEX PROTEIN NUP1"/>
    <property type="match status" value="1"/>
</dbReference>
<feature type="compositionally biased region" description="Polar residues" evidence="1">
    <location>
        <begin position="502"/>
        <end position="512"/>
    </location>
</feature>
<feature type="compositionally biased region" description="Basic and acidic residues" evidence="1">
    <location>
        <begin position="451"/>
        <end position="460"/>
    </location>
</feature>
<feature type="region of interest" description="Disordered" evidence="1">
    <location>
        <begin position="451"/>
        <end position="477"/>
    </location>
</feature>
<dbReference type="GO" id="GO:0071763">
    <property type="term" value="P:nuclear membrane organization"/>
    <property type="evidence" value="ECO:0007669"/>
    <property type="project" value="TreeGrafter"/>
</dbReference>
<feature type="compositionally biased region" description="Basic residues" evidence="1">
    <location>
        <begin position="1256"/>
        <end position="1268"/>
    </location>
</feature>
<feature type="compositionally biased region" description="Basic and acidic residues" evidence="1">
    <location>
        <begin position="524"/>
        <end position="533"/>
    </location>
</feature>
<dbReference type="EMBL" id="LEKV01001843">
    <property type="protein sequence ID" value="KVI06235.1"/>
    <property type="molecule type" value="Genomic_DNA"/>
</dbReference>
<dbReference type="GO" id="GO:0005635">
    <property type="term" value="C:nuclear envelope"/>
    <property type="evidence" value="ECO:0007669"/>
    <property type="project" value="TreeGrafter"/>
</dbReference>
<feature type="compositionally biased region" description="Polar residues" evidence="1">
    <location>
        <begin position="468"/>
        <end position="477"/>
    </location>
</feature>
<evidence type="ECO:0008006" key="4">
    <source>
        <dbReference type="Google" id="ProtNLM"/>
    </source>
</evidence>
<feature type="compositionally biased region" description="Polar residues" evidence="1">
    <location>
        <begin position="1190"/>
        <end position="1236"/>
    </location>
</feature>
<feature type="compositionally biased region" description="Polar residues" evidence="1">
    <location>
        <begin position="175"/>
        <end position="192"/>
    </location>
</feature>
<feature type="region of interest" description="Disordered" evidence="1">
    <location>
        <begin position="491"/>
        <end position="536"/>
    </location>
</feature>
<feature type="region of interest" description="Disordered" evidence="1">
    <location>
        <begin position="1135"/>
        <end position="1268"/>
    </location>
</feature>
<dbReference type="Proteomes" id="UP000243975">
    <property type="component" value="Unassembled WGS sequence"/>
</dbReference>
<evidence type="ECO:0000256" key="1">
    <source>
        <dbReference type="SAM" id="MobiDB-lite"/>
    </source>
</evidence>
<protein>
    <recommendedName>
        <fullName evidence="4">Nuclear pore complex protein</fullName>
    </recommendedName>
</protein>
<keyword evidence="3" id="KW-1185">Reference proteome</keyword>
<name>A0A103YBV5_CYNCS</name>
<feature type="region of interest" description="Disordered" evidence="1">
    <location>
        <begin position="271"/>
        <end position="292"/>
    </location>
</feature>
<feature type="region of interest" description="Disordered" evidence="1">
    <location>
        <begin position="971"/>
        <end position="990"/>
    </location>
</feature>
<dbReference type="PANTHER" id="PTHR33416">
    <property type="entry name" value="NUCLEAR PORE COMPLEX PROTEIN NUP1"/>
    <property type="match status" value="1"/>
</dbReference>